<sequence length="225" mass="25151">MTVMLDRPTAIETPEVPEDSFQALFRTLMTMEVPDGYRAEIIRGNIVMSPWSRGYYLDVMDALVEQLMPRLPESERVSYAPFLFALPGQERAYGPDVYVAARQAFRTTERFIDGEALTLAAELTSSSTRNADWLDKLPVYARAGVPVYLVLDMQVHTASAFWEPTPEGYAKRSVAKFGEKLRLPPPFAFDLDTTGFGTVPEHPENPENQGNAANSADPETPENQE</sequence>
<dbReference type="Proteomes" id="UP001202244">
    <property type="component" value="Chromosome"/>
</dbReference>
<keyword evidence="3" id="KW-0540">Nuclease</keyword>
<dbReference type="PANTHER" id="PTHR35400:SF3">
    <property type="entry name" value="SLL1072 PROTEIN"/>
    <property type="match status" value="1"/>
</dbReference>
<dbReference type="Gene3D" id="3.90.1570.10">
    <property type="entry name" value="tt1808, chain A"/>
    <property type="match status" value="1"/>
</dbReference>
<evidence type="ECO:0000313" key="3">
    <source>
        <dbReference type="EMBL" id="UNS96927.1"/>
    </source>
</evidence>
<feature type="domain" description="Putative restriction endonuclease" evidence="2">
    <location>
        <begin position="30"/>
        <end position="191"/>
    </location>
</feature>
<gene>
    <name evidence="3" type="ORF">MMF93_10700</name>
</gene>
<reference evidence="3 4" key="1">
    <citation type="journal article" date="2023" name="Microbiol. Spectr.">
        <title>Synergy between Genome Mining, Metabolomics, and Bioinformatics Uncovers Antibacterial Chlorinated Carbazole Alkaloids and Their Biosynthetic Gene Cluster from Streptomyces tubbatahanensis sp. nov., a Novel Actinomycete Isolated from Sulu Sea, Philippines.</title>
        <authorList>
            <person name="Tenebro C.P."/>
            <person name="Trono D.J.V.L."/>
            <person name="Balida L.A.P."/>
            <person name="Bayog L.K.A."/>
            <person name="Bruna J.R."/>
            <person name="Sabido E.M."/>
            <person name="Caspe D.P.C."/>
            <person name="de Los Santos E.L.C."/>
            <person name="Saludes J.P."/>
            <person name="Dalisay D.S."/>
        </authorList>
    </citation>
    <scope>NUCLEOTIDE SEQUENCE [LARGE SCALE GENOMIC DNA]</scope>
    <source>
        <strain evidence="3 4">DSD3025</strain>
    </source>
</reference>
<evidence type="ECO:0000256" key="1">
    <source>
        <dbReference type="SAM" id="MobiDB-lite"/>
    </source>
</evidence>
<dbReference type="InterPro" id="IPR012296">
    <property type="entry name" value="Nuclease_put_TT1808"/>
</dbReference>
<proteinExistence type="predicted"/>
<dbReference type="InterPro" id="IPR008538">
    <property type="entry name" value="Uma2"/>
</dbReference>
<protein>
    <submittedName>
        <fullName evidence="3">Uma2 family endonuclease</fullName>
    </submittedName>
</protein>
<organism evidence="3 4">
    <name type="scientific">Streptomyces tubbatahanensis</name>
    <dbReference type="NCBI Taxonomy" id="2923272"/>
    <lineage>
        <taxon>Bacteria</taxon>
        <taxon>Bacillati</taxon>
        <taxon>Actinomycetota</taxon>
        <taxon>Actinomycetes</taxon>
        <taxon>Kitasatosporales</taxon>
        <taxon>Streptomycetaceae</taxon>
        <taxon>Streptomyces</taxon>
    </lineage>
</organism>
<dbReference type="Pfam" id="PF05685">
    <property type="entry name" value="Uma2"/>
    <property type="match status" value="1"/>
</dbReference>
<accession>A0ABY3XR84</accession>
<evidence type="ECO:0000313" key="4">
    <source>
        <dbReference type="Proteomes" id="UP001202244"/>
    </source>
</evidence>
<dbReference type="CDD" id="cd06260">
    <property type="entry name" value="DUF820-like"/>
    <property type="match status" value="1"/>
</dbReference>
<dbReference type="EMBL" id="CP093846">
    <property type="protein sequence ID" value="UNS96927.1"/>
    <property type="molecule type" value="Genomic_DNA"/>
</dbReference>
<keyword evidence="4" id="KW-1185">Reference proteome</keyword>
<dbReference type="SUPFAM" id="SSF52980">
    <property type="entry name" value="Restriction endonuclease-like"/>
    <property type="match status" value="1"/>
</dbReference>
<feature type="region of interest" description="Disordered" evidence="1">
    <location>
        <begin position="188"/>
        <end position="225"/>
    </location>
</feature>
<dbReference type="GO" id="GO:0004519">
    <property type="term" value="F:endonuclease activity"/>
    <property type="evidence" value="ECO:0007669"/>
    <property type="project" value="UniProtKB-KW"/>
</dbReference>
<dbReference type="PANTHER" id="PTHR35400">
    <property type="entry name" value="SLR1083 PROTEIN"/>
    <property type="match status" value="1"/>
</dbReference>
<dbReference type="InterPro" id="IPR011335">
    <property type="entry name" value="Restrct_endonuc-II-like"/>
</dbReference>
<keyword evidence="3" id="KW-0378">Hydrolase</keyword>
<evidence type="ECO:0000259" key="2">
    <source>
        <dbReference type="Pfam" id="PF05685"/>
    </source>
</evidence>
<keyword evidence="3" id="KW-0255">Endonuclease</keyword>
<name>A0ABY3XR84_9ACTN</name>